<evidence type="ECO:0000313" key="1">
    <source>
        <dbReference type="EMBL" id="GAY66304.1"/>
    </source>
</evidence>
<accession>A0A2H5QNV7</accession>
<reference evidence="1 2" key="1">
    <citation type="journal article" date="2017" name="Front. Genet.">
        <title>Draft sequencing of the heterozygous diploid genome of Satsuma (Citrus unshiu Marc.) using a hybrid assembly approach.</title>
        <authorList>
            <person name="Shimizu T."/>
            <person name="Tanizawa Y."/>
            <person name="Mochizuki T."/>
            <person name="Nagasaki H."/>
            <person name="Yoshioka T."/>
            <person name="Toyoda A."/>
            <person name="Fujiyama A."/>
            <person name="Kaminuma E."/>
            <person name="Nakamura Y."/>
        </authorList>
    </citation>
    <scope>NUCLEOTIDE SEQUENCE [LARGE SCALE GENOMIC DNA]</scope>
    <source>
        <strain evidence="2">cv. Miyagawa wase</strain>
    </source>
</reference>
<gene>
    <name evidence="1" type="ORF">CUMW_247650</name>
</gene>
<dbReference type="AlphaFoldDB" id="A0A2H5QNV7"/>
<name>A0A2H5QNV7_CITUN</name>
<protein>
    <submittedName>
        <fullName evidence="1">Uncharacterized protein</fullName>
    </submittedName>
</protein>
<dbReference type="Proteomes" id="UP000236630">
    <property type="component" value="Unassembled WGS sequence"/>
</dbReference>
<sequence>MKYMNDTDLYCPKRYGIGAVSLSIVYPRLQFALSLMDSLVNTKEDVDLLVKEIISNNVG</sequence>
<organism evidence="1 2">
    <name type="scientific">Citrus unshiu</name>
    <name type="common">Satsuma mandarin</name>
    <name type="synonym">Citrus nobilis var. unshiu</name>
    <dbReference type="NCBI Taxonomy" id="55188"/>
    <lineage>
        <taxon>Eukaryota</taxon>
        <taxon>Viridiplantae</taxon>
        <taxon>Streptophyta</taxon>
        <taxon>Embryophyta</taxon>
        <taxon>Tracheophyta</taxon>
        <taxon>Spermatophyta</taxon>
        <taxon>Magnoliopsida</taxon>
        <taxon>eudicotyledons</taxon>
        <taxon>Gunneridae</taxon>
        <taxon>Pentapetalae</taxon>
        <taxon>rosids</taxon>
        <taxon>malvids</taxon>
        <taxon>Sapindales</taxon>
        <taxon>Rutaceae</taxon>
        <taxon>Aurantioideae</taxon>
        <taxon>Citrus</taxon>
    </lineage>
</organism>
<evidence type="ECO:0000313" key="2">
    <source>
        <dbReference type="Proteomes" id="UP000236630"/>
    </source>
</evidence>
<keyword evidence="2" id="KW-1185">Reference proteome</keyword>
<dbReference type="EMBL" id="BDQV01000563">
    <property type="protein sequence ID" value="GAY66304.1"/>
    <property type="molecule type" value="Genomic_DNA"/>
</dbReference>
<proteinExistence type="predicted"/>
<comment type="caution">
    <text evidence="1">The sequence shown here is derived from an EMBL/GenBank/DDBJ whole genome shotgun (WGS) entry which is preliminary data.</text>
</comment>